<dbReference type="InterPro" id="IPR024529">
    <property type="entry name" value="ECF_trnsprt_substrate-spec"/>
</dbReference>
<proteinExistence type="predicted"/>
<dbReference type="RefSeq" id="WP_180487811.1">
    <property type="nucleotide sequence ID" value="NZ_CP125765.1"/>
</dbReference>
<feature type="transmembrane region" description="Helical" evidence="1">
    <location>
        <begin position="159"/>
        <end position="186"/>
    </location>
</feature>
<accession>A0A8D6XSF3</accession>
<evidence type="ECO:0000313" key="2">
    <source>
        <dbReference type="EMBL" id="CAD0152166.1"/>
    </source>
</evidence>
<reference evidence="2 3" key="1">
    <citation type="submission" date="2020-06" db="EMBL/GenBank/DDBJ databases">
        <authorList>
            <person name="Chuat V."/>
        </authorList>
    </citation>
    <scope>NUCLEOTIDE SEQUENCE [LARGE SCALE GENOMIC DNA]</scope>
    <source>
        <strain evidence="2">STH_CIRM_998</strain>
    </source>
</reference>
<evidence type="ECO:0000313" key="3">
    <source>
        <dbReference type="Proteomes" id="UP000509791"/>
    </source>
</evidence>
<evidence type="ECO:0000256" key="1">
    <source>
        <dbReference type="SAM" id="Phobius"/>
    </source>
</evidence>
<dbReference type="AlphaFoldDB" id="A0A8D6XSF3"/>
<dbReference type="Pfam" id="PF12822">
    <property type="entry name" value="ECF_trnsprt"/>
    <property type="match status" value="1"/>
</dbReference>
<organism evidence="2 3">
    <name type="scientific">Streptococcus thermophilus</name>
    <dbReference type="NCBI Taxonomy" id="1308"/>
    <lineage>
        <taxon>Bacteria</taxon>
        <taxon>Bacillati</taxon>
        <taxon>Bacillota</taxon>
        <taxon>Bacilli</taxon>
        <taxon>Lactobacillales</taxon>
        <taxon>Streptococcaceae</taxon>
        <taxon>Streptococcus</taxon>
    </lineage>
</organism>
<gene>
    <name evidence="2" type="primary">panT</name>
    <name evidence="2" type="ORF">STHERMO_0885</name>
</gene>
<keyword evidence="1" id="KW-0472">Membrane</keyword>
<keyword evidence="1" id="KW-1133">Transmembrane helix</keyword>
<dbReference type="EMBL" id="LR822027">
    <property type="protein sequence ID" value="CAD0152166.1"/>
    <property type="molecule type" value="Genomic_DNA"/>
</dbReference>
<keyword evidence="1" id="KW-0812">Transmembrane</keyword>
<dbReference type="Gene3D" id="1.10.1760.20">
    <property type="match status" value="1"/>
</dbReference>
<feature type="transmembrane region" description="Helical" evidence="1">
    <location>
        <begin position="122"/>
        <end position="147"/>
    </location>
</feature>
<dbReference type="Proteomes" id="UP000509791">
    <property type="component" value="Chromosome"/>
</dbReference>
<feature type="transmembrane region" description="Helical" evidence="1">
    <location>
        <begin position="12"/>
        <end position="36"/>
    </location>
</feature>
<feature type="transmembrane region" description="Helical" evidence="1">
    <location>
        <begin position="92"/>
        <end position="115"/>
    </location>
</feature>
<protein>
    <submittedName>
        <fullName evidence="2">Pantothenic acid transporter PanT</fullName>
    </submittedName>
</protein>
<feature type="transmembrane region" description="Helical" evidence="1">
    <location>
        <begin position="48"/>
        <end position="72"/>
    </location>
</feature>
<dbReference type="GO" id="GO:0022857">
    <property type="term" value="F:transmembrane transporter activity"/>
    <property type="evidence" value="ECO:0007669"/>
    <property type="project" value="InterPro"/>
</dbReference>
<name>A0A8D6XSF3_STRTR</name>
<sequence>MNKKNKSNQTAQLALLIATMVVIEVLSQAIFAAFALPIKPTLTHIPVIIASIVYGPKIGAYLGGFMGIMSIVRNTIVYTVGSYLFSPFVEGGTWASAVIAIVPRILIGTFPYFIYKLLQNRLGLTLSGVLGAFTNTFFVLLGIYFLIPNFYSAGGKTLMATIFTINSVAEMVIAGLLTLSITPMLLRLKNKEKTW</sequence>